<protein>
    <recommendedName>
        <fullName evidence="3">Peptide hydrolase</fullName>
        <ecNumber evidence="3">3.4.-.-</ecNumber>
    </recommendedName>
</protein>
<evidence type="ECO:0000256" key="1">
    <source>
        <dbReference type="ARBA" id="ARBA00022679"/>
    </source>
</evidence>
<organism evidence="5 6">
    <name type="scientific">Filobasidium floriforme</name>
    <dbReference type="NCBI Taxonomy" id="5210"/>
    <lineage>
        <taxon>Eukaryota</taxon>
        <taxon>Fungi</taxon>
        <taxon>Dikarya</taxon>
        <taxon>Basidiomycota</taxon>
        <taxon>Agaricomycotina</taxon>
        <taxon>Tremellomycetes</taxon>
        <taxon>Filobasidiales</taxon>
        <taxon>Filobasidiaceae</taxon>
        <taxon>Filobasidium</taxon>
    </lineage>
</organism>
<dbReference type="GO" id="GO:0008233">
    <property type="term" value="F:peptidase activity"/>
    <property type="evidence" value="ECO:0007669"/>
    <property type="project" value="UniProtKB-KW"/>
</dbReference>
<dbReference type="PANTHER" id="PTHR12283">
    <property type="entry name" value="GLUTAMINYL-PEPTIDE CYCLOTRANSFERASE"/>
    <property type="match status" value="1"/>
</dbReference>
<keyword evidence="3" id="KW-0732">Signal</keyword>
<feature type="domain" description="Peptidase M28" evidence="4">
    <location>
        <begin position="107"/>
        <end position="361"/>
    </location>
</feature>
<evidence type="ECO:0000313" key="5">
    <source>
        <dbReference type="EMBL" id="KAG7527360.1"/>
    </source>
</evidence>
<dbReference type="GO" id="GO:0016603">
    <property type="term" value="F:glutaminyl-peptide cyclotransferase activity"/>
    <property type="evidence" value="ECO:0007669"/>
    <property type="project" value="InterPro"/>
</dbReference>
<dbReference type="InterPro" id="IPR040234">
    <property type="entry name" value="QC/QCL"/>
</dbReference>
<dbReference type="SUPFAM" id="SSF53187">
    <property type="entry name" value="Zn-dependent exopeptidases"/>
    <property type="match status" value="1"/>
</dbReference>
<comment type="caution">
    <text evidence="5">The sequence shown here is derived from an EMBL/GenBank/DDBJ whole genome shotgun (WGS) entry which is preliminary data.</text>
</comment>
<evidence type="ECO:0000313" key="6">
    <source>
        <dbReference type="Proteomes" id="UP000812966"/>
    </source>
</evidence>
<dbReference type="FunFam" id="3.40.630.10:FF:000081">
    <property type="entry name" value="Peptide hydrolase"/>
    <property type="match status" value="1"/>
</dbReference>
<keyword evidence="1" id="KW-0808">Transferase</keyword>
<dbReference type="CDD" id="cd03880">
    <property type="entry name" value="M28_QC_like"/>
    <property type="match status" value="1"/>
</dbReference>
<reference evidence="5" key="1">
    <citation type="submission" date="2020-04" db="EMBL/GenBank/DDBJ databases">
        <title>Analysis of mating type loci in Filobasidium floriforme.</title>
        <authorList>
            <person name="Nowrousian M."/>
        </authorList>
    </citation>
    <scope>NUCLEOTIDE SEQUENCE</scope>
    <source>
        <strain evidence="5">CBS 6242</strain>
    </source>
</reference>
<name>A0A8K0JE51_9TREE</name>
<dbReference type="GO" id="GO:0008270">
    <property type="term" value="F:zinc ion binding"/>
    <property type="evidence" value="ECO:0007669"/>
    <property type="project" value="TreeGrafter"/>
</dbReference>
<evidence type="ECO:0000256" key="2">
    <source>
        <dbReference type="ARBA" id="ARBA00023315"/>
    </source>
</evidence>
<keyword evidence="6" id="KW-1185">Reference proteome</keyword>
<dbReference type="PANTHER" id="PTHR12283:SF6">
    <property type="entry name" value="GLUTAMINYL-PEPTIDE CYCLOTRANSFERASE-RELATED"/>
    <property type="match status" value="1"/>
</dbReference>
<dbReference type="InterPro" id="IPR007484">
    <property type="entry name" value="Peptidase_M28"/>
</dbReference>
<evidence type="ECO:0000259" key="4">
    <source>
        <dbReference type="Pfam" id="PF04389"/>
    </source>
</evidence>
<keyword evidence="3" id="KW-0645">Protease</keyword>
<proteinExistence type="inferred from homology"/>
<keyword evidence="2" id="KW-0012">Acyltransferase</keyword>
<comment type="similarity">
    <text evidence="3">Belongs to the peptidase M28 family.</text>
</comment>
<gene>
    <name evidence="5" type="ORF">FFLO_07013</name>
</gene>
<dbReference type="Pfam" id="PF04389">
    <property type="entry name" value="Peptidase_M28"/>
    <property type="match status" value="1"/>
</dbReference>
<dbReference type="InterPro" id="IPR037457">
    <property type="entry name" value="M28_QC"/>
</dbReference>
<dbReference type="Gene3D" id="3.40.630.10">
    <property type="entry name" value="Zn peptidases"/>
    <property type="match status" value="1"/>
</dbReference>
<dbReference type="EC" id="3.4.-.-" evidence="3"/>
<dbReference type="AlphaFoldDB" id="A0A8K0JE51"/>
<evidence type="ECO:0000256" key="3">
    <source>
        <dbReference type="RuleBase" id="RU361240"/>
    </source>
</evidence>
<accession>A0A8K0JE51</accession>
<dbReference type="Proteomes" id="UP000812966">
    <property type="component" value="Unassembled WGS sequence"/>
</dbReference>
<feature type="signal peptide" evidence="3">
    <location>
        <begin position="1"/>
        <end position="19"/>
    </location>
</feature>
<feature type="chain" id="PRO_5035487338" description="Peptide hydrolase" evidence="3">
    <location>
        <begin position="20"/>
        <end position="472"/>
    </location>
</feature>
<keyword evidence="3" id="KW-0479">Metal-binding</keyword>
<keyword evidence="3" id="KW-0378">Hydrolase</keyword>
<dbReference type="EMBL" id="JABELV010000313">
    <property type="protein sequence ID" value="KAG7527360.1"/>
    <property type="molecule type" value="Genomic_DNA"/>
</dbReference>
<dbReference type="GO" id="GO:0006508">
    <property type="term" value="P:proteolysis"/>
    <property type="evidence" value="ECO:0007669"/>
    <property type="project" value="UniProtKB-KW"/>
</dbReference>
<sequence length="472" mass="53469">MRISLVFLGLSWLALPCLSKNQELNTERYIDGLDHDDLRTVLDLKPDPWRSVEEGHLARLLIPRACESDHSTDVRNYMKDIFVKLGWHTEETAFTSKTPIGDVTFTNLIATFDPEAPTKLVLSAHFDSKHYDTWPANQFIGATDSAAPCSTLLDVAESLTPLLRHKQTLVQADEYEGDEEWAHTTLQIVLFDGEEAFHDWTATDSIYGARHLAERWESTYLPDNHAYHSSYLATRRYDPTPSILSTIENLVLLDLLGAVDPHISSYSKRTHWLFKHLADVEDRLEELRREGLPNKGKGKGKWFEGFGWAGAIDDDHRPFLERGVSILHLIANPFPRVWHTLGDDASVLDMPTLRKWNALMRIFTVEYLGLPVPSSSPGEVEQSAGMGMAARTDDLVSLSRKEGIMQRMKRKVRVRAELVFVLFRTRICSGYVVMGLVCTASVVIDRDNSISSHQYLLDSKLSGDCLIHRPRS</sequence>
<keyword evidence="3" id="KW-0862">Zinc</keyword>